<dbReference type="Gene3D" id="2.60.40.4070">
    <property type="match status" value="1"/>
</dbReference>
<dbReference type="InterPro" id="IPR036291">
    <property type="entry name" value="NAD(P)-bd_dom_sf"/>
</dbReference>
<evidence type="ECO:0000256" key="5">
    <source>
        <dbReference type="ARBA" id="ARBA00022801"/>
    </source>
</evidence>
<dbReference type="GO" id="GO:0016020">
    <property type="term" value="C:membrane"/>
    <property type="evidence" value="ECO:0007669"/>
    <property type="project" value="InterPro"/>
</dbReference>
<evidence type="ECO:0000256" key="3">
    <source>
        <dbReference type="ARBA" id="ARBA00022670"/>
    </source>
</evidence>
<dbReference type="Proteomes" id="UP000295083">
    <property type="component" value="Unassembled WGS sequence"/>
</dbReference>
<name>A0A4R8Q8A0_9PEZI</name>
<dbReference type="InterPro" id="IPR002347">
    <property type="entry name" value="SDR_fam"/>
</dbReference>
<keyword evidence="7" id="KW-0560">Oxidoreductase</keyword>
<dbReference type="PANTHER" id="PTHR44229:SF4">
    <property type="entry name" value="15-HYDROXYPROSTAGLANDIN DEHYDROGENASE [NAD(+)]"/>
    <property type="match status" value="1"/>
</dbReference>
<dbReference type="InterPro" id="IPR000209">
    <property type="entry name" value="Peptidase_S8/S53_dom"/>
</dbReference>
<keyword evidence="4" id="KW-0732">Signal</keyword>
<dbReference type="InterPro" id="IPR015500">
    <property type="entry name" value="Peptidase_S8_subtilisin-rel"/>
</dbReference>
<evidence type="ECO:0000256" key="6">
    <source>
        <dbReference type="ARBA" id="ARBA00022825"/>
    </source>
</evidence>
<dbReference type="Pfam" id="PF00082">
    <property type="entry name" value="Peptidase_S8"/>
    <property type="match status" value="1"/>
</dbReference>
<evidence type="ECO:0000313" key="14">
    <source>
        <dbReference type="Proteomes" id="UP000295083"/>
    </source>
</evidence>
<dbReference type="PROSITE" id="PS51892">
    <property type="entry name" value="SUBTILASE"/>
    <property type="match status" value="1"/>
</dbReference>
<dbReference type="SUPFAM" id="SSF52743">
    <property type="entry name" value="Subtilisin-like"/>
    <property type="match status" value="1"/>
</dbReference>
<dbReference type="Pfam" id="PF06280">
    <property type="entry name" value="fn3_5"/>
    <property type="match status" value="1"/>
</dbReference>
<evidence type="ECO:0000256" key="8">
    <source>
        <dbReference type="PIRSR" id="PIRSR615500-1"/>
    </source>
</evidence>
<keyword evidence="14" id="KW-1185">Reference proteome</keyword>
<dbReference type="PROSITE" id="PS00138">
    <property type="entry name" value="SUBTILASE_SER"/>
    <property type="match status" value="1"/>
</dbReference>
<comment type="similarity">
    <text evidence="1">Belongs to the short-chain dehydrogenases/reductases (SDR) family.</text>
</comment>
<gene>
    <name evidence="13" type="primary">vpr-10</name>
    <name evidence="13" type="ORF">C8035_v001060</name>
</gene>
<sequence>MADDSQTTPFTVAGKTAIITGAGSGINFSFAELLLNRGANVVVADLALRPEAQDLVSRHHDPSKPRAVFVETDVTSWPAITRMFDVTIQEFGGFDILCPGAGVYEPHWSNFWHPPGSPESKDAVDGGHYALFDININHPVRATQLAISYWLHPKQVTDVGLPPAVKASPANPKRIIHISSVAGQVANINAPLYAASKFAITDGIRITAVAPGVVRTPLWTEHPEKLVNLDEEKDGWVTPQEVAEAMLRCVEDDSIPGGSILEVGKDNTRLVQAFNDPGPDSDPSKGLVARNVQKGTDMVYTWLRDATKWASSESLHSQVQASLAARGFDCIASSRFFFNHAVFRGGSFNLDCTTNKLTRQLVVSTVQAIDGVEKAWPVTNVEPAIYRGNLPGARDGSSRIARDLGSYVGHDTPKPLAARDGADSDTFSTHVDTGVAKLRTVNITGAGVKIAVIDSGFDVDVAGLSKTNIAYVHDLTDNDNDVRDNCSFHGTHVFGIIGAKGDEARYGVSGVAPDAAFELYRVAPCGESSTNDMLINSFLEAAERGADIISCSFGGGKAFPEDPWSAVATRLFRNGTYVSLPSGNGGPGIFSGVSPAMSDAVTSVGSTDNTVTPYLTWQGNWTATTGGGPIRFIPGLPFDLPANNKLTIWSPNDVIDQSSECQPVPEAKDLPADLSNVVLLSDFVQCWNDAAGASVSLTKTLGIPYAIYYTSKTWTVSDGPGFFEDTLDPDVKAVATVDYETGRQLLDAFHKDRTASVYLANDFSVASPTLENRPNNRTGLLASNFSAWGPALTGRSMPLFLAPGGNLLSTFPAKYGGYGVVGGTSQSVPFEAGVAALVKQAHPDYTPEEIQAVIAATARPVKWYDASGKVSDFLAPVFQQGGGLLDAWNAVHSTTLLNVGELSFNDTVNRPKSLSFDIKNTGKAAINYKLSHRGAASGYVLQTAKGFNFTRGEAFPVYADVTITPASIKIEPGQSASISVAVAKEPALPEAAERVSYFGGYIAIDAEGSPDVNSFTLPYTGFGAPLATIPIVDRDNSYLMYWNMTSSSQTRIEPGRVFKCTLDLTKDMPASFPDNLYPGVWLDPVIQSRHISVILVDAKSGKEVITPDETSSDQVWGGPNTWYWDGSDANKTFIPAGNYSWRVKAQRLHADPAEDSSWDVFDTGTWVLEYMSNSTLPANSTM</sequence>
<dbReference type="GO" id="GO:0006508">
    <property type="term" value="P:proteolysis"/>
    <property type="evidence" value="ECO:0007669"/>
    <property type="project" value="UniProtKB-KW"/>
</dbReference>
<feature type="active site" description="Charge relay system" evidence="8 9">
    <location>
        <position position="489"/>
    </location>
</feature>
<evidence type="ECO:0000259" key="11">
    <source>
        <dbReference type="Pfam" id="PF00082"/>
    </source>
</evidence>
<dbReference type="InterPro" id="IPR023828">
    <property type="entry name" value="Peptidase_S8_Ser-AS"/>
</dbReference>
<evidence type="ECO:0000259" key="12">
    <source>
        <dbReference type="Pfam" id="PF06280"/>
    </source>
</evidence>
<protein>
    <submittedName>
        <fullName evidence="13">Minor extracellular protease vpr</fullName>
    </submittedName>
</protein>
<dbReference type="Pfam" id="PF00106">
    <property type="entry name" value="adh_short"/>
    <property type="match status" value="1"/>
</dbReference>
<dbReference type="GO" id="GO:0016616">
    <property type="term" value="F:oxidoreductase activity, acting on the CH-OH group of donors, NAD or NADP as acceptor"/>
    <property type="evidence" value="ECO:0007669"/>
    <property type="project" value="TreeGrafter"/>
</dbReference>
<evidence type="ECO:0000256" key="7">
    <source>
        <dbReference type="ARBA" id="ARBA00023002"/>
    </source>
</evidence>
<evidence type="ECO:0000256" key="10">
    <source>
        <dbReference type="RuleBase" id="RU003355"/>
    </source>
</evidence>
<keyword evidence="6 9" id="KW-0720">Serine protease</keyword>
<dbReference type="FunFam" id="3.40.50.720:FF:000643">
    <property type="entry name" value="Short chain dehydrogenase/reductase family oxidoreductase, putative"/>
    <property type="match status" value="1"/>
</dbReference>
<feature type="active site" description="Charge relay system" evidence="8 9">
    <location>
        <position position="454"/>
    </location>
</feature>
<evidence type="ECO:0000256" key="2">
    <source>
        <dbReference type="ARBA" id="ARBA00011073"/>
    </source>
</evidence>
<dbReference type="SUPFAM" id="SSF51735">
    <property type="entry name" value="NAD(P)-binding Rossmann-fold domains"/>
    <property type="match status" value="1"/>
</dbReference>
<comment type="caution">
    <text evidence="13">The sequence shown here is derived from an EMBL/GenBank/DDBJ whole genome shotgun (WGS) entry which is preliminary data.</text>
</comment>
<dbReference type="PRINTS" id="PR00723">
    <property type="entry name" value="SUBTILISIN"/>
</dbReference>
<evidence type="ECO:0000256" key="1">
    <source>
        <dbReference type="ARBA" id="ARBA00006484"/>
    </source>
</evidence>
<organism evidence="13 14">
    <name type="scientific">Colletotrichum spinosum</name>
    <dbReference type="NCBI Taxonomy" id="1347390"/>
    <lineage>
        <taxon>Eukaryota</taxon>
        <taxon>Fungi</taxon>
        <taxon>Dikarya</taxon>
        <taxon>Ascomycota</taxon>
        <taxon>Pezizomycotina</taxon>
        <taxon>Sordariomycetes</taxon>
        <taxon>Hypocreomycetidae</taxon>
        <taxon>Glomerellales</taxon>
        <taxon>Glomerellaceae</taxon>
        <taxon>Colletotrichum</taxon>
        <taxon>Colletotrichum orbiculare species complex</taxon>
    </lineage>
</organism>
<dbReference type="PROSITE" id="PS00136">
    <property type="entry name" value="SUBTILASE_ASP"/>
    <property type="match status" value="1"/>
</dbReference>
<dbReference type="InterPro" id="IPR010435">
    <property type="entry name" value="C5a/SBT2-like_Fn3"/>
</dbReference>
<reference evidence="13 14" key="1">
    <citation type="submission" date="2018-11" db="EMBL/GenBank/DDBJ databases">
        <title>Genome sequence and assembly of Colletotrichum spinosum.</title>
        <authorList>
            <person name="Gan P."/>
            <person name="Shirasu K."/>
        </authorList>
    </citation>
    <scope>NUCLEOTIDE SEQUENCE [LARGE SCALE GENOMIC DNA]</scope>
    <source>
        <strain evidence="13 14">CBS 515.97</strain>
    </source>
</reference>
<keyword evidence="3 9" id="KW-0645">Protease</keyword>
<evidence type="ECO:0000256" key="9">
    <source>
        <dbReference type="PROSITE-ProRule" id="PRU01240"/>
    </source>
</evidence>
<dbReference type="InterPro" id="IPR036852">
    <property type="entry name" value="Peptidase_S8/S53_dom_sf"/>
</dbReference>
<dbReference type="Gene3D" id="3.40.50.720">
    <property type="entry name" value="NAD(P)-binding Rossmann-like Domain"/>
    <property type="match status" value="1"/>
</dbReference>
<proteinExistence type="inferred from homology"/>
<dbReference type="GO" id="GO:0005737">
    <property type="term" value="C:cytoplasm"/>
    <property type="evidence" value="ECO:0007669"/>
    <property type="project" value="TreeGrafter"/>
</dbReference>
<dbReference type="GO" id="GO:0004252">
    <property type="term" value="F:serine-type endopeptidase activity"/>
    <property type="evidence" value="ECO:0007669"/>
    <property type="project" value="UniProtKB-UniRule"/>
</dbReference>
<feature type="domain" description="C5a peptidase/Subtilisin-like protease SBT2-like Fn3-like" evidence="12">
    <location>
        <begin position="903"/>
        <end position="1020"/>
    </location>
</feature>
<dbReference type="AlphaFoldDB" id="A0A4R8Q8A0"/>
<feature type="active site" description="Charge relay system" evidence="8 9">
    <location>
        <position position="825"/>
    </location>
</feature>
<keyword evidence="5 9" id="KW-0378">Hydrolase</keyword>
<dbReference type="InterPro" id="IPR023827">
    <property type="entry name" value="Peptidase_S8_Asp-AS"/>
</dbReference>
<feature type="domain" description="Peptidase S8/S53" evidence="11">
    <location>
        <begin position="445"/>
        <end position="859"/>
    </location>
</feature>
<evidence type="ECO:0000256" key="4">
    <source>
        <dbReference type="ARBA" id="ARBA00022729"/>
    </source>
</evidence>
<accession>A0A4R8Q8A0</accession>
<evidence type="ECO:0000313" key="13">
    <source>
        <dbReference type="EMBL" id="TDZ31904.1"/>
    </source>
</evidence>
<dbReference type="Gene3D" id="3.40.50.200">
    <property type="entry name" value="Peptidase S8/S53 domain"/>
    <property type="match status" value="2"/>
</dbReference>
<comment type="similarity">
    <text evidence="2 9 10">Belongs to the peptidase S8 family.</text>
</comment>
<dbReference type="PANTHER" id="PTHR44229">
    <property type="entry name" value="15-HYDROXYPROSTAGLANDIN DEHYDROGENASE [NAD(+)]"/>
    <property type="match status" value="1"/>
</dbReference>
<dbReference type="EMBL" id="QAPG01000091">
    <property type="protein sequence ID" value="TDZ31904.1"/>
    <property type="molecule type" value="Genomic_DNA"/>
</dbReference>